<accession>A0A1H6HDV2</accession>
<evidence type="ECO:0000256" key="1">
    <source>
        <dbReference type="ARBA" id="ARBA00022723"/>
    </source>
</evidence>
<sequence>MSPDRPALVLVGHGSARHPEAGAPLLALAETVRLSAAFASVEARFLKQEPRLGPPAPAPLTVIVPVLTGGGAFAETRLAEQAGLDGPQTLGPSGRILLTPPVGAHPGFAALVERLAEQTASAAGLDPAASVLLLIGHGATRPEGAAGTAQAIAAHLKAHGRFADVAALFLEQEPFAADWPERVGNRSAVAVPLLLSQGGHVRTDLPALFKARPDGENRVVLAAPPTDPVQLAEIVLALVAEAIAQAR</sequence>
<evidence type="ECO:0000313" key="3">
    <source>
        <dbReference type="EMBL" id="SEH32270.1"/>
    </source>
</evidence>
<keyword evidence="4" id="KW-1185">Reference proteome</keyword>
<proteinExistence type="predicted"/>
<dbReference type="Pfam" id="PF01903">
    <property type="entry name" value="CbiX"/>
    <property type="match status" value="1"/>
</dbReference>
<dbReference type="OrthoDB" id="7345302at2"/>
<evidence type="ECO:0000256" key="2">
    <source>
        <dbReference type="ARBA" id="ARBA00023239"/>
    </source>
</evidence>
<keyword evidence="1" id="KW-0479">Metal-binding</keyword>
<dbReference type="InterPro" id="IPR002762">
    <property type="entry name" value="CbiX-like"/>
</dbReference>
<dbReference type="PANTHER" id="PTHR33542:SF3">
    <property type="entry name" value="SIROHYDROCHLORIN FERROCHELATASE, CHLOROPLASTIC"/>
    <property type="match status" value="1"/>
</dbReference>
<dbReference type="AlphaFoldDB" id="A0A1H6HDV2"/>
<protein>
    <submittedName>
        <fullName evidence="3">Sirohydrochlorin cobaltochelatase</fullName>
    </submittedName>
</protein>
<evidence type="ECO:0000313" key="4">
    <source>
        <dbReference type="Proteomes" id="UP000182983"/>
    </source>
</evidence>
<name>A0A1H6HDV2_MAGFU</name>
<gene>
    <name evidence="3" type="ORF">SAMN04244559_01213</name>
</gene>
<dbReference type="RefSeq" id="WP_074766569.1">
    <property type="nucleotide sequence ID" value="NZ_FNWO01000004.1"/>
</dbReference>
<dbReference type="GO" id="GO:0016829">
    <property type="term" value="F:lyase activity"/>
    <property type="evidence" value="ECO:0007669"/>
    <property type="project" value="UniProtKB-KW"/>
</dbReference>
<dbReference type="Gene3D" id="3.40.50.1400">
    <property type="match status" value="2"/>
</dbReference>
<keyword evidence="2" id="KW-0456">Lyase</keyword>
<dbReference type="InterPro" id="IPR050963">
    <property type="entry name" value="Sirohydro_Cobaltochel/CbiX"/>
</dbReference>
<reference evidence="4" key="1">
    <citation type="submission" date="2016-10" db="EMBL/GenBank/DDBJ databases">
        <authorList>
            <person name="Varghese N."/>
            <person name="Submissions S."/>
        </authorList>
    </citation>
    <scope>NUCLEOTIDE SEQUENCE [LARGE SCALE GENOMIC DNA]</scope>
    <source>
        <strain evidence="4">DSM 13234</strain>
    </source>
</reference>
<organism evidence="3 4">
    <name type="scientific">Magnetospirillum fulvum</name>
    <name type="common">Rhodospirillum fulvum</name>
    <dbReference type="NCBI Taxonomy" id="1082"/>
    <lineage>
        <taxon>Bacteria</taxon>
        <taxon>Pseudomonadati</taxon>
        <taxon>Pseudomonadota</taxon>
        <taxon>Alphaproteobacteria</taxon>
        <taxon>Rhodospirillales</taxon>
        <taxon>Rhodospirillaceae</taxon>
        <taxon>Magnetospirillum</taxon>
    </lineage>
</organism>
<dbReference type="GO" id="GO:0046872">
    <property type="term" value="F:metal ion binding"/>
    <property type="evidence" value="ECO:0007669"/>
    <property type="project" value="UniProtKB-KW"/>
</dbReference>
<dbReference type="EMBL" id="FNWO01000004">
    <property type="protein sequence ID" value="SEH32270.1"/>
    <property type="molecule type" value="Genomic_DNA"/>
</dbReference>
<dbReference type="PANTHER" id="PTHR33542">
    <property type="entry name" value="SIROHYDROCHLORIN FERROCHELATASE, CHLOROPLASTIC"/>
    <property type="match status" value="1"/>
</dbReference>
<dbReference type="SUPFAM" id="SSF53800">
    <property type="entry name" value="Chelatase"/>
    <property type="match status" value="2"/>
</dbReference>
<dbReference type="Proteomes" id="UP000182983">
    <property type="component" value="Unassembled WGS sequence"/>
</dbReference>